<accession>A0A6G0TLL5</accession>
<keyword evidence="2" id="KW-1185">Reference proteome</keyword>
<proteinExistence type="predicted"/>
<organism evidence="1 2">
    <name type="scientific">Aphis glycines</name>
    <name type="common">Soybean aphid</name>
    <dbReference type="NCBI Taxonomy" id="307491"/>
    <lineage>
        <taxon>Eukaryota</taxon>
        <taxon>Metazoa</taxon>
        <taxon>Ecdysozoa</taxon>
        <taxon>Arthropoda</taxon>
        <taxon>Hexapoda</taxon>
        <taxon>Insecta</taxon>
        <taxon>Pterygota</taxon>
        <taxon>Neoptera</taxon>
        <taxon>Paraneoptera</taxon>
        <taxon>Hemiptera</taxon>
        <taxon>Sternorrhyncha</taxon>
        <taxon>Aphidomorpha</taxon>
        <taxon>Aphidoidea</taxon>
        <taxon>Aphididae</taxon>
        <taxon>Aphidini</taxon>
        <taxon>Aphis</taxon>
        <taxon>Aphis</taxon>
    </lineage>
</organism>
<reference evidence="1 2" key="1">
    <citation type="submission" date="2019-08" db="EMBL/GenBank/DDBJ databases">
        <title>The genome of the soybean aphid Biotype 1, its phylome, world population structure and adaptation to the North American continent.</title>
        <authorList>
            <person name="Giordano R."/>
            <person name="Donthu R.K."/>
            <person name="Hernandez A.G."/>
            <person name="Wright C.L."/>
            <person name="Zimin A.V."/>
        </authorList>
    </citation>
    <scope>NUCLEOTIDE SEQUENCE [LARGE SCALE GENOMIC DNA]</scope>
    <source>
        <tissue evidence="1">Whole aphids</tissue>
    </source>
</reference>
<evidence type="ECO:0000313" key="1">
    <source>
        <dbReference type="EMBL" id="KAE9534867.1"/>
    </source>
</evidence>
<dbReference type="EMBL" id="VYZN01000027">
    <property type="protein sequence ID" value="KAE9534867.1"/>
    <property type="molecule type" value="Genomic_DNA"/>
</dbReference>
<sequence>MYKKIIASFLDLVVTNNLNQQRTIYNIMYNLAENELSTVNFRKVSGVKKIPVPHTQQMLVYHSTWEMVVLAQTTYSRCCDQSITSHKNILVKIHCEIFNQLIVYIILDTRTVTNGKNMSIYIKKYDNFPSIKSTIFNIHRFKSKKVVIEWTTNTFLSGSQKPNNILLLATKKKKGLWSKLTFTLLCEWRYQKIPGINLNPVRNYTKYYLQVEPVYNREFSNHFIILNHNRIQIKKSKPELINDNAIPNFFRVRLMHIKVSQVSITIIKSQHSALEVSEVNMVKFVCLAPVWFCRCH</sequence>
<dbReference type="Proteomes" id="UP000475862">
    <property type="component" value="Unassembled WGS sequence"/>
</dbReference>
<evidence type="ECO:0000313" key="2">
    <source>
        <dbReference type="Proteomes" id="UP000475862"/>
    </source>
</evidence>
<name>A0A6G0TLL5_APHGL</name>
<gene>
    <name evidence="1" type="ORF">AGLY_008159</name>
</gene>
<comment type="caution">
    <text evidence="1">The sequence shown here is derived from an EMBL/GenBank/DDBJ whole genome shotgun (WGS) entry which is preliminary data.</text>
</comment>
<dbReference type="AlphaFoldDB" id="A0A6G0TLL5"/>
<protein>
    <submittedName>
        <fullName evidence="1">Uncharacterized protein</fullName>
    </submittedName>
</protein>